<evidence type="ECO:0000313" key="2">
    <source>
        <dbReference type="EMBL" id="GGE79279.1"/>
    </source>
</evidence>
<comment type="caution">
    <text evidence="2">The sequence shown here is derived from an EMBL/GenBank/DDBJ whole genome shotgun (WGS) entry which is preliminary data.</text>
</comment>
<reference evidence="2" key="2">
    <citation type="submission" date="2020-09" db="EMBL/GenBank/DDBJ databases">
        <authorList>
            <person name="Sun Q."/>
            <person name="Zhou Y."/>
        </authorList>
    </citation>
    <scope>NUCLEOTIDE SEQUENCE</scope>
    <source>
        <strain evidence="2">CGMCC 1.12698</strain>
    </source>
</reference>
<reference evidence="2" key="1">
    <citation type="journal article" date="2014" name="Int. J. Syst. Evol. Microbiol.">
        <title>Complete genome sequence of Corynebacterium casei LMG S-19264T (=DSM 44701T), isolated from a smear-ripened cheese.</title>
        <authorList>
            <consortium name="US DOE Joint Genome Institute (JGI-PGF)"/>
            <person name="Walter F."/>
            <person name="Albersmeier A."/>
            <person name="Kalinowski J."/>
            <person name="Ruckert C."/>
        </authorList>
    </citation>
    <scope>NUCLEOTIDE SEQUENCE</scope>
    <source>
        <strain evidence="2">CGMCC 1.12698</strain>
    </source>
</reference>
<protein>
    <submittedName>
        <fullName evidence="2">Uncharacterized protein</fullName>
    </submittedName>
</protein>
<evidence type="ECO:0000313" key="3">
    <source>
        <dbReference type="Proteomes" id="UP000605259"/>
    </source>
</evidence>
<sequence>MEKKRENDFEFNIIHARNKLKEEARTYVAEELTDGEEILHILATSNEEVKAMQATTTMASRFGMTMDFGVHTIVTVTNNRLLLSYFDATNRYIETISYAYDEVRGITVHTEHYSKLECLYISCRDGKSYILHAGTAHYEKLFDVLRTIPAAEILMSQKTMVVVQQKVSKKNTRWNIVAAVLFCFFAMMTILMLAGDK</sequence>
<proteinExistence type="predicted"/>
<accession>A0A917AVS2</accession>
<keyword evidence="1" id="KW-0812">Transmembrane</keyword>
<keyword evidence="3" id="KW-1185">Reference proteome</keyword>
<dbReference type="Proteomes" id="UP000605259">
    <property type="component" value="Unassembled WGS sequence"/>
</dbReference>
<name>A0A917AVS2_9BACI</name>
<keyword evidence="1" id="KW-0472">Membrane</keyword>
<keyword evidence="1" id="KW-1133">Transmembrane helix</keyword>
<dbReference type="EMBL" id="BMFK01000003">
    <property type="protein sequence ID" value="GGE79279.1"/>
    <property type="molecule type" value="Genomic_DNA"/>
</dbReference>
<organism evidence="2 3">
    <name type="scientific">Priestia taiwanensis</name>
    <dbReference type="NCBI Taxonomy" id="1347902"/>
    <lineage>
        <taxon>Bacteria</taxon>
        <taxon>Bacillati</taxon>
        <taxon>Bacillota</taxon>
        <taxon>Bacilli</taxon>
        <taxon>Bacillales</taxon>
        <taxon>Bacillaceae</taxon>
        <taxon>Priestia</taxon>
    </lineage>
</organism>
<dbReference type="AlphaFoldDB" id="A0A917AVS2"/>
<gene>
    <name evidence="2" type="ORF">GCM10007140_31080</name>
</gene>
<dbReference type="RefSeq" id="WP_188389412.1">
    <property type="nucleotide sequence ID" value="NZ_BMFK01000003.1"/>
</dbReference>
<evidence type="ECO:0000256" key="1">
    <source>
        <dbReference type="SAM" id="Phobius"/>
    </source>
</evidence>
<feature type="transmembrane region" description="Helical" evidence="1">
    <location>
        <begin position="174"/>
        <end position="194"/>
    </location>
</feature>